<dbReference type="Proteomes" id="UP000716291">
    <property type="component" value="Unassembled WGS sequence"/>
</dbReference>
<accession>A0A9P6X8Z0</accession>
<dbReference type="EMBL" id="JAANQT010000829">
    <property type="protein sequence ID" value="KAG1308106.1"/>
    <property type="molecule type" value="Genomic_DNA"/>
</dbReference>
<keyword evidence="2" id="KW-1185">Reference proteome</keyword>
<proteinExistence type="predicted"/>
<gene>
    <name evidence="1" type="ORF">G6F64_006290</name>
</gene>
<evidence type="ECO:0000313" key="2">
    <source>
        <dbReference type="Proteomes" id="UP000716291"/>
    </source>
</evidence>
<protein>
    <submittedName>
        <fullName evidence="1">Uncharacterized protein</fullName>
    </submittedName>
</protein>
<evidence type="ECO:0000313" key="1">
    <source>
        <dbReference type="EMBL" id="KAG1308106.1"/>
    </source>
</evidence>
<sequence>MMLSHNKSQVIPGVWNNTTEKLFSDGVGRKDGFEVIVMEYLEAYNFDNNSLRNEILKYQDANIETAKSLSAFGIQCICDKITLLKTSLFGPAKWQVVELRSATIPVTWDSRMDLMSVFGLLATLQYEYDLQKDTLKKLRRENNFLDPVDEKESVRYQSGNGISPRPYLDRDLYNRHMENHEVEEYPLPPTLCKHLDAAIDSDNLIQFKKEMRKVLALISLNEERKQNEGEYLEFLEEFLTQVYKAYEAPIDHDSDEDAFNQLFTWPYLHLIGKSINSHDCKGYFVQGQPFLESMSHQLKATGVSVNEKSQYKTDGMIKLFGLKNLELLSLETSGHFSNSDNVKIKLDHHKGIYGILAMLKCIADKYSFASVEKFSRVKVFFLHAAETKLHLWSLHYQPDGFFDLWRESCLQIQPHFEDRMVFLPQLIKFCWNTKCLLEQAVNNIAECKNEHQEISSKYRYNPEMTTHLGSIINPVILKLTKEEDCVGEYFKYGFFLAVSSSHGIITN</sequence>
<reference evidence="1" key="1">
    <citation type="journal article" date="2020" name="Microb. Genom.">
        <title>Genetic diversity of clinical and environmental Mucorales isolates obtained from an investigation of mucormycosis cases among solid organ transplant recipients.</title>
        <authorList>
            <person name="Nguyen M.H."/>
            <person name="Kaul D."/>
            <person name="Muto C."/>
            <person name="Cheng S.J."/>
            <person name="Richter R.A."/>
            <person name="Bruno V.M."/>
            <person name="Liu G."/>
            <person name="Beyhan S."/>
            <person name="Sundermann A.J."/>
            <person name="Mounaud S."/>
            <person name="Pasculle A.W."/>
            <person name="Nierman W.C."/>
            <person name="Driscoll E."/>
            <person name="Cumbie R."/>
            <person name="Clancy C.J."/>
            <person name="Dupont C.L."/>
        </authorList>
    </citation>
    <scope>NUCLEOTIDE SEQUENCE</scope>
    <source>
        <strain evidence="1">GL11</strain>
    </source>
</reference>
<dbReference type="AlphaFoldDB" id="A0A9P6X8Z0"/>
<organism evidence="1 2">
    <name type="scientific">Rhizopus oryzae</name>
    <name type="common">Mucormycosis agent</name>
    <name type="synonym">Rhizopus arrhizus var. delemar</name>
    <dbReference type="NCBI Taxonomy" id="64495"/>
    <lineage>
        <taxon>Eukaryota</taxon>
        <taxon>Fungi</taxon>
        <taxon>Fungi incertae sedis</taxon>
        <taxon>Mucoromycota</taxon>
        <taxon>Mucoromycotina</taxon>
        <taxon>Mucoromycetes</taxon>
        <taxon>Mucorales</taxon>
        <taxon>Mucorineae</taxon>
        <taxon>Rhizopodaceae</taxon>
        <taxon>Rhizopus</taxon>
    </lineage>
</organism>
<name>A0A9P6X8Z0_RHIOR</name>
<comment type="caution">
    <text evidence="1">The sequence shown here is derived from an EMBL/GenBank/DDBJ whole genome shotgun (WGS) entry which is preliminary data.</text>
</comment>